<keyword evidence="1" id="KW-0812">Transmembrane</keyword>
<dbReference type="KEGG" id="hyg:AUC43_10440"/>
<protein>
    <submittedName>
        <fullName evidence="2">Uncharacterized protein</fullName>
    </submittedName>
</protein>
<sequence>MTHKSKWLLFAPLGLLTIGAGASMVPWAGHLKAQKVPTAKWVAAGTAALVVLNAGVSLFGRGVLERMRHELQEKPSQSSVYPLLSTY</sequence>
<dbReference type="RefSeq" id="WP_068192827.1">
    <property type="nucleotide sequence ID" value="NZ_CP013909.1"/>
</dbReference>
<dbReference type="Proteomes" id="UP000059542">
    <property type="component" value="Chromosome"/>
</dbReference>
<reference evidence="2 3" key="1">
    <citation type="submission" date="2015-12" db="EMBL/GenBank/DDBJ databases">
        <authorList>
            <person name="Shamseldin A."/>
            <person name="Moawad H."/>
            <person name="Abd El-Rahim W.M."/>
            <person name="Sadowsky M.J."/>
        </authorList>
    </citation>
    <scope>NUCLEOTIDE SEQUENCE [LARGE SCALE GENOMIC DNA]</scope>
    <source>
        <strain evidence="2 3">DG5B</strain>
    </source>
</reference>
<evidence type="ECO:0000313" key="2">
    <source>
        <dbReference type="EMBL" id="ALW85477.1"/>
    </source>
</evidence>
<dbReference type="AlphaFoldDB" id="A0A0U4APK0"/>
<gene>
    <name evidence="2" type="ORF">AUC43_10440</name>
</gene>
<dbReference type="EMBL" id="CP013909">
    <property type="protein sequence ID" value="ALW85477.1"/>
    <property type="molecule type" value="Genomic_DNA"/>
</dbReference>
<feature type="transmembrane region" description="Helical" evidence="1">
    <location>
        <begin position="41"/>
        <end position="64"/>
    </location>
</feature>
<proteinExistence type="predicted"/>
<name>A0A0U4APK0_9BACT</name>
<evidence type="ECO:0000313" key="3">
    <source>
        <dbReference type="Proteomes" id="UP000059542"/>
    </source>
</evidence>
<organism evidence="2 3">
    <name type="scientific">Hymenobacter sedentarius</name>
    <dbReference type="NCBI Taxonomy" id="1411621"/>
    <lineage>
        <taxon>Bacteria</taxon>
        <taxon>Pseudomonadati</taxon>
        <taxon>Bacteroidota</taxon>
        <taxon>Cytophagia</taxon>
        <taxon>Cytophagales</taxon>
        <taxon>Hymenobacteraceae</taxon>
        <taxon>Hymenobacter</taxon>
    </lineage>
</organism>
<keyword evidence="3" id="KW-1185">Reference proteome</keyword>
<keyword evidence="1" id="KW-1133">Transmembrane helix</keyword>
<keyword evidence="1" id="KW-0472">Membrane</keyword>
<accession>A0A0U4APK0</accession>
<dbReference type="OrthoDB" id="1453686at2"/>
<evidence type="ECO:0000256" key="1">
    <source>
        <dbReference type="SAM" id="Phobius"/>
    </source>
</evidence>